<reference evidence="2 3" key="1">
    <citation type="submission" date="2019-12" db="EMBL/GenBank/DDBJ databases">
        <authorList>
            <person name="Alioto T."/>
            <person name="Alioto T."/>
            <person name="Gomez Garrido J."/>
        </authorList>
    </citation>
    <scope>NUCLEOTIDE SEQUENCE [LARGE SCALE GENOMIC DNA]</scope>
</reference>
<protein>
    <submittedName>
        <fullName evidence="2">Uncharacterized protein</fullName>
    </submittedName>
</protein>
<evidence type="ECO:0000256" key="1">
    <source>
        <dbReference type="SAM" id="MobiDB-lite"/>
    </source>
</evidence>
<sequence>MRTPSGPTSLAVAKYEQSYADFVPAGNGRTSVGISYSVRPWCNTGSGESHESEYWEGKPPKPGVAGFVGLHLDLSVPILQDLDDDFLALLKDLSIEEINEEESKEEEFQKVLKELQLLEEKLQEGREFVGLGEDLQSTVEVGEQVGGEGERKGWSEESVGLGPGLDKRPQPRSTASAVLRGFFYVSKIIEDVWQRLNGQASVRSSQPSTSRIYTKCLQKPSQKPCGTVTAVIPGFFYES</sequence>
<name>A0A8S0SGB4_OLEEU</name>
<comment type="caution">
    <text evidence="2">The sequence shown here is derived from an EMBL/GenBank/DDBJ whole genome shotgun (WGS) entry which is preliminary data.</text>
</comment>
<keyword evidence="3" id="KW-1185">Reference proteome</keyword>
<proteinExistence type="predicted"/>
<dbReference type="Proteomes" id="UP000594638">
    <property type="component" value="Unassembled WGS sequence"/>
</dbReference>
<evidence type="ECO:0000313" key="2">
    <source>
        <dbReference type="EMBL" id="CAA2990561.1"/>
    </source>
</evidence>
<dbReference type="EMBL" id="CACTIH010004324">
    <property type="protein sequence ID" value="CAA2990561.1"/>
    <property type="molecule type" value="Genomic_DNA"/>
</dbReference>
<dbReference type="Gramene" id="OE9A109343T1">
    <property type="protein sequence ID" value="OE9A109343C1"/>
    <property type="gene ID" value="OE9A109343"/>
</dbReference>
<evidence type="ECO:0000313" key="3">
    <source>
        <dbReference type="Proteomes" id="UP000594638"/>
    </source>
</evidence>
<feature type="region of interest" description="Disordered" evidence="1">
    <location>
        <begin position="143"/>
        <end position="172"/>
    </location>
</feature>
<gene>
    <name evidence="2" type="ORF">OLEA9_A109343</name>
</gene>
<accession>A0A8S0SGB4</accession>
<organism evidence="2 3">
    <name type="scientific">Olea europaea subsp. europaea</name>
    <dbReference type="NCBI Taxonomy" id="158383"/>
    <lineage>
        <taxon>Eukaryota</taxon>
        <taxon>Viridiplantae</taxon>
        <taxon>Streptophyta</taxon>
        <taxon>Embryophyta</taxon>
        <taxon>Tracheophyta</taxon>
        <taxon>Spermatophyta</taxon>
        <taxon>Magnoliopsida</taxon>
        <taxon>eudicotyledons</taxon>
        <taxon>Gunneridae</taxon>
        <taxon>Pentapetalae</taxon>
        <taxon>asterids</taxon>
        <taxon>lamiids</taxon>
        <taxon>Lamiales</taxon>
        <taxon>Oleaceae</taxon>
        <taxon>Oleeae</taxon>
        <taxon>Olea</taxon>
    </lineage>
</organism>
<dbReference type="AlphaFoldDB" id="A0A8S0SGB4"/>